<evidence type="ECO:0000256" key="8">
    <source>
        <dbReference type="ARBA" id="ARBA00023015"/>
    </source>
</evidence>
<reference evidence="14" key="2">
    <citation type="submission" date="2010-04" db="EMBL/GenBank/DDBJ databases">
        <authorList>
            <person name="Buell R."/>
            <person name="Hamilton J."/>
            <person name="Hostetler J."/>
        </authorList>
    </citation>
    <scope>NUCLEOTIDE SEQUENCE [LARGE SCALE GENOMIC DNA]</scope>
    <source>
        <strain evidence="14">DAOM:BR144</strain>
    </source>
</reference>
<protein>
    <recommendedName>
        <fullName evidence="3">ubiquitinyl hydrolase 1</fullName>
        <ecNumber evidence="3">3.4.19.12</ecNumber>
    </recommendedName>
</protein>
<organism evidence="13 14">
    <name type="scientific">Globisporangium ultimum (strain ATCC 200006 / CBS 805.95 / DAOM BR144)</name>
    <name type="common">Pythium ultimum</name>
    <dbReference type="NCBI Taxonomy" id="431595"/>
    <lineage>
        <taxon>Eukaryota</taxon>
        <taxon>Sar</taxon>
        <taxon>Stramenopiles</taxon>
        <taxon>Oomycota</taxon>
        <taxon>Peronosporomycetes</taxon>
        <taxon>Pythiales</taxon>
        <taxon>Pythiaceae</taxon>
        <taxon>Globisporangium</taxon>
    </lineage>
</organism>
<sequence>MGNTCYMNVVLQAFTHNPLLQYYFFLAKGHGSILCKQTRKQQTPPSVCLGCELGDFMATMSPATASSANSSMLASLSSPSFVPHKLLESFWNFAPSFIGSQQHDAHEFFLEFLRGLHSHTHARVSVPGGVSPRFTPTGKSLCDCAVHQHYAGVLQSQVECVVCDQVSSTFDPFLDVSLSLEDMDDGDDGQQSLALTDLLAKFTADEQLRGINRVYCRRCNAYANMLKRLRFHALPNVLVLHIKRLDFHKQRKLSRYVQFPATKLDLEEFRSEPGDACDQDPVTPRAKTQNGNKDAADASLYDLAAVINHHGDSVEGGHYTAFVQTRNENDCGNDRRKESKPQWLLFDDTDVSRVREEQVLSSQAYMLYYVRRRPRILA</sequence>
<dbReference type="PANTHER" id="PTHR21646:SF33">
    <property type="entry name" value="UBIQUITIN CARBOXYL-TERMINAL HYDROLASE 22"/>
    <property type="match status" value="1"/>
</dbReference>
<dbReference type="InParanoid" id="K3X707"/>
<dbReference type="InterPro" id="IPR050185">
    <property type="entry name" value="Ub_carboxyl-term_hydrolase"/>
</dbReference>
<dbReference type="InterPro" id="IPR038765">
    <property type="entry name" value="Papain-like_cys_pep_sf"/>
</dbReference>
<proteinExistence type="predicted"/>
<dbReference type="InterPro" id="IPR028889">
    <property type="entry name" value="USP"/>
</dbReference>
<evidence type="ECO:0000259" key="12">
    <source>
        <dbReference type="PROSITE" id="PS50235"/>
    </source>
</evidence>
<reference evidence="14" key="1">
    <citation type="journal article" date="2010" name="Genome Biol.">
        <title>Genome sequence of the necrotrophic plant pathogen Pythium ultimum reveals original pathogenicity mechanisms and effector repertoire.</title>
        <authorList>
            <person name="Levesque C.A."/>
            <person name="Brouwer H."/>
            <person name="Cano L."/>
            <person name="Hamilton J.P."/>
            <person name="Holt C."/>
            <person name="Huitema E."/>
            <person name="Raffaele S."/>
            <person name="Robideau G.P."/>
            <person name="Thines M."/>
            <person name="Win J."/>
            <person name="Zerillo M.M."/>
            <person name="Beakes G.W."/>
            <person name="Boore J.L."/>
            <person name="Busam D."/>
            <person name="Dumas B."/>
            <person name="Ferriera S."/>
            <person name="Fuerstenberg S.I."/>
            <person name="Gachon C.M."/>
            <person name="Gaulin E."/>
            <person name="Govers F."/>
            <person name="Grenville-Briggs L."/>
            <person name="Horner N."/>
            <person name="Hostetler J."/>
            <person name="Jiang R.H."/>
            <person name="Johnson J."/>
            <person name="Krajaejun T."/>
            <person name="Lin H."/>
            <person name="Meijer H.J."/>
            <person name="Moore B."/>
            <person name="Morris P."/>
            <person name="Phuntmart V."/>
            <person name="Puiu D."/>
            <person name="Shetty J."/>
            <person name="Stajich J.E."/>
            <person name="Tripathy S."/>
            <person name="Wawra S."/>
            <person name="van West P."/>
            <person name="Whitty B.R."/>
            <person name="Coutinho P.M."/>
            <person name="Henrissat B."/>
            <person name="Martin F."/>
            <person name="Thomas P.D."/>
            <person name="Tyler B.M."/>
            <person name="De Vries R.P."/>
            <person name="Kamoun S."/>
            <person name="Yandell M."/>
            <person name="Tisserat N."/>
            <person name="Buell C.R."/>
        </authorList>
    </citation>
    <scope>NUCLEOTIDE SEQUENCE</scope>
    <source>
        <strain evidence="14">DAOM:BR144</strain>
    </source>
</reference>
<evidence type="ECO:0000256" key="3">
    <source>
        <dbReference type="ARBA" id="ARBA00012759"/>
    </source>
</evidence>
<dbReference type="Gene3D" id="3.90.70.10">
    <property type="entry name" value="Cysteine proteinases"/>
    <property type="match status" value="1"/>
</dbReference>
<dbReference type="OMA" id="NVSCNCI"/>
<evidence type="ECO:0000256" key="2">
    <source>
        <dbReference type="ARBA" id="ARBA00004123"/>
    </source>
</evidence>
<evidence type="ECO:0000256" key="10">
    <source>
        <dbReference type="ARBA" id="ARBA00023242"/>
    </source>
</evidence>
<dbReference type="SUPFAM" id="SSF54001">
    <property type="entry name" value="Cysteine proteinases"/>
    <property type="match status" value="1"/>
</dbReference>
<dbReference type="EC" id="3.4.19.12" evidence="3"/>
<evidence type="ECO:0000256" key="9">
    <source>
        <dbReference type="ARBA" id="ARBA00023163"/>
    </source>
</evidence>
<feature type="region of interest" description="Disordered" evidence="11">
    <location>
        <begin position="272"/>
        <end position="293"/>
    </location>
</feature>
<evidence type="ECO:0000256" key="1">
    <source>
        <dbReference type="ARBA" id="ARBA00000707"/>
    </source>
</evidence>
<feature type="domain" description="USP" evidence="12">
    <location>
        <begin position="1"/>
        <end position="372"/>
    </location>
</feature>
<evidence type="ECO:0000256" key="6">
    <source>
        <dbReference type="ARBA" id="ARBA00022801"/>
    </source>
</evidence>
<dbReference type="PROSITE" id="PS00973">
    <property type="entry name" value="USP_2"/>
    <property type="match status" value="1"/>
</dbReference>
<dbReference type="EMBL" id="GL376570">
    <property type="status" value="NOT_ANNOTATED_CDS"/>
    <property type="molecule type" value="Genomic_DNA"/>
</dbReference>
<keyword evidence="6" id="KW-0378">Hydrolase</keyword>
<name>K3X707_GLOUD</name>
<keyword evidence="8" id="KW-0805">Transcription regulation</keyword>
<evidence type="ECO:0000313" key="14">
    <source>
        <dbReference type="Proteomes" id="UP000019132"/>
    </source>
</evidence>
<dbReference type="GO" id="GO:0004843">
    <property type="term" value="F:cysteine-type deubiquitinase activity"/>
    <property type="evidence" value="ECO:0007669"/>
    <property type="project" value="UniProtKB-EC"/>
</dbReference>
<dbReference type="VEuPathDB" id="FungiDB:PYU1_G012979"/>
<accession>K3X707</accession>
<evidence type="ECO:0000256" key="4">
    <source>
        <dbReference type="ARBA" id="ARBA00022670"/>
    </source>
</evidence>
<keyword evidence="7" id="KW-0788">Thiol protease</keyword>
<dbReference type="eggNOG" id="KOG1867">
    <property type="taxonomic scope" value="Eukaryota"/>
</dbReference>
<dbReference type="AlphaFoldDB" id="K3X707"/>
<comment type="catalytic activity">
    <reaction evidence="1">
        <text>Thiol-dependent hydrolysis of ester, thioester, amide, peptide and isopeptide bonds formed by the C-terminal Gly of ubiquitin (a 76-residue protein attached to proteins as an intracellular targeting signal).</text>
        <dbReference type="EC" id="3.4.19.12"/>
    </reaction>
</comment>
<keyword evidence="9" id="KW-0804">Transcription</keyword>
<evidence type="ECO:0000256" key="5">
    <source>
        <dbReference type="ARBA" id="ARBA00022786"/>
    </source>
</evidence>
<dbReference type="PROSITE" id="PS50235">
    <property type="entry name" value="USP_3"/>
    <property type="match status" value="1"/>
</dbReference>
<keyword evidence="5" id="KW-0833">Ubl conjugation pathway</keyword>
<reference evidence="13" key="3">
    <citation type="submission" date="2015-02" db="UniProtKB">
        <authorList>
            <consortium name="EnsemblProtists"/>
        </authorList>
    </citation>
    <scope>IDENTIFICATION</scope>
    <source>
        <strain evidence="13">DAOM BR144</strain>
    </source>
</reference>
<dbReference type="InterPro" id="IPR018200">
    <property type="entry name" value="USP_CS"/>
</dbReference>
<comment type="subcellular location">
    <subcellularLocation>
        <location evidence="2">Nucleus</location>
    </subcellularLocation>
</comment>
<dbReference type="STRING" id="431595.K3X707"/>
<dbReference type="EnsemblProtists" id="PYU1_T013006">
    <property type="protein sequence ID" value="PYU1_T013006"/>
    <property type="gene ID" value="PYU1_G012979"/>
</dbReference>
<dbReference type="InterPro" id="IPR001394">
    <property type="entry name" value="Peptidase_C19_UCH"/>
</dbReference>
<keyword evidence="4" id="KW-0645">Protease</keyword>
<keyword evidence="14" id="KW-1185">Reference proteome</keyword>
<dbReference type="HOGENOM" id="CLU_008279_11_3_1"/>
<keyword evidence="10" id="KW-0539">Nucleus</keyword>
<evidence type="ECO:0000256" key="11">
    <source>
        <dbReference type="SAM" id="MobiDB-lite"/>
    </source>
</evidence>
<dbReference type="Proteomes" id="UP000019132">
    <property type="component" value="Unassembled WGS sequence"/>
</dbReference>
<dbReference type="GO" id="GO:0016579">
    <property type="term" value="P:protein deubiquitination"/>
    <property type="evidence" value="ECO:0007669"/>
    <property type="project" value="InterPro"/>
</dbReference>
<evidence type="ECO:0000256" key="7">
    <source>
        <dbReference type="ARBA" id="ARBA00022807"/>
    </source>
</evidence>
<dbReference type="GO" id="GO:0006508">
    <property type="term" value="P:proteolysis"/>
    <property type="evidence" value="ECO:0007669"/>
    <property type="project" value="UniProtKB-KW"/>
</dbReference>
<evidence type="ECO:0000313" key="13">
    <source>
        <dbReference type="EnsemblProtists" id="PYU1_T013006"/>
    </source>
</evidence>
<dbReference type="GO" id="GO:0005634">
    <property type="term" value="C:nucleus"/>
    <property type="evidence" value="ECO:0007669"/>
    <property type="project" value="UniProtKB-SubCell"/>
</dbReference>
<dbReference type="PANTHER" id="PTHR21646">
    <property type="entry name" value="UBIQUITIN CARBOXYL-TERMINAL HYDROLASE"/>
    <property type="match status" value="1"/>
</dbReference>
<dbReference type="Pfam" id="PF00443">
    <property type="entry name" value="UCH"/>
    <property type="match status" value="1"/>
</dbReference>